<dbReference type="KEGG" id="eiv:EIN_490550"/>
<dbReference type="Pfam" id="PF07534">
    <property type="entry name" value="TLD"/>
    <property type="match status" value="1"/>
</dbReference>
<name>A0A0A1U7D5_ENTIV</name>
<evidence type="ECO:0000313" key="3">
    <source>
        <dbReference type="Proteomes" id="UP000014680"/>
    </source>
</evidence>
<sequence length="304" mass="35297">MTENTLSRITEDDLNKVNELLNGINENEQYNEVFHIFSKYLNDLLSRVVYIEKVIEKKLLKTNLEMKPIPSDRGMQSVSPHFNKSMGEIPYCQVTPLLAQATYVPPRHSDKFVGPMRSRSTNNTMTSAYEIESLMILEKHKETLRSWSEKRSFRVIYDSTIDSFNSTTFNAQVVGLNNVMVLVFDSKENVFGGYTEKCIPVCGKDEYKYIENDQKFFVFSLENHQSADSIKIERKNSELGFRMSNDGNCVFGIANFFSVFKTRQGYIHPTFKKYYTTDKEAILFNKTVFPERFVIKAFIAVQWI</sequence>
<gene>
    <name evidence="2" type="ORF">EIN_490550</name>
</gene>
<dbReference type="OMA" id="MTSAYEI"/>
<dbReference type="VEuPathDB" id="AmoebaDB:EIN_490550"/>
<dbReference type="RefSeq" id="XP_004255717.1">
    <property type="nucleotide sequence ID" value="XM_004255669.1"/>
</dbReference>
<dbReference type="EMBL" id="KB206684">
    <property type="protein sequence ID" value="ELP88946.1"/>
    <property type="molecule type" value="Genomic_DNA"/>
</dbReference>
<reference evidence="2 3" key="1">
    <citation type="submission" date="2012-10" db="EMBL/GenBank/DDBJ databases">
        <authorList>
            <person name="Zafar N."/>
            <person name="Inman J."/>
            <person name="Hall N."/>
            <person name="Lorenzi H."/>
            <person name="Caler E."/>
        </authorList>
    </citation>
    <scope>NUCLEOTIDE SEQUENCE [LARGE SCALE GENOMIC DNA]</scope>
    <source>
        <strain evidence="2 3">IP1</strain>
    </source>
</reference>
<dbReference type="Proteomes" id="UP000014680">
    <property type="component" value="Unassembled WGS sequence"/>
</dbReference>
<dbReference type="InterPro" id="IPR006571">
    <property type="entry name" value="TLDc_dom"/>
</dbReference>
<accession>A0A0A1U7D5</accession>
<keyword evidence="3" id="KW-1185">Reference proteome</keyword>
<dbReference type="GeneID" id="14887976"/>
<evidence type="ECO:0000259" key="1">
    <source>
        <dbReference type="Pfam" id="PF07534"/>
    </source>
</evidence>
<dbReference type="AlphaFoldDB" id="A0A0A1U7D5"/>
<dbReference type="OrthoDB" id="28411at2759"/>
<feature type="domain" description="TLDc" evidence="1">
    <location>
        <begin position="142"/>
        <end position="253"/>
    </location>
</feature>
<proteinExistence type="predicted"/>
<evidence type="ECO:0000313" key="2">
    <source>
        <dbReference type="EMBL" id="ELP88946.1"/>
    </source>
</evidence>
<organism evidence="2 3">
    <name type="scientific">Entamoeba invadens IP1</name>
    <dbReference type="NCBI Taxonomy" id="370355"/>
    <lineage>
        <taxon>Eukaryota</taxon>
        <taxon>Amoebozoa</taxon>
        <taxon>Evosea</taxon>
        <taxon>Archamoebae</taxon>
        <taxon>Mastigamoebida</taxon>
        <taxon>Entamoebidae</taxon>
        <taxon>Entamoeba</taxon>
    </lineage>
</organism>
<protein>
    <recommendedName>
        <fullName evidence="1">TLDc domain-containing protein</fullName>
    </recommendedName>
</protein>